<dbReference type="EMBL" id="PETV01000097">
    <property type="protein sequence ID" value="PIV46752.1"/>
    <property type="molecule type" value="Genomic_DNA"/>
</dbReference>
<accession>A0A2M7DD11</accession>
<comment type="caution">
    <text evidence="1">The sequence shown here is derived from an EMBL/GenBank/DDBJ whole genome shotgun (WGS) entry which is preliminary data.</text>
</comment>
<dbReference type="Proteomes" id="UP000229030">
    <property type="component" value="Unassembled WGS sequence"/>
</dbReference>
<protein>
    <submittedName>
        <fullName evidence="1">Uncharacterized protein</fullName>
    </submittedName>
</protein>
<reference evidence="2" key="1">
    <citation type="submission" date="2017-09" db="EMBL/GenBank/DDBJ databases">
        <title>Depth-based differentiation of microbial function through sediment-hosted aquifers and enrichment of novel symbionts in the deep terrestrial subsurface.</title>
        <authorList>
            <person name="Probst A.J."/>
            <person name="Ladd B."/>
            <person name="Jarett J.K."/>
            <person name="Geller-Mcgrath D.E."/>
            <person name="Sieber C.M.K."/>
            <person name="Emerson J.B."/>
            <person name="Anantharaman K."/>
            <person name="Thomas B.C."/>
            <person name="Malmstrom R."/>
            <person name="Stieglmeier M."/>
            <person name="Klingl A."/>
            <person name="Woyke T."/>
            <person name="Ryan C.M."/>
            <person name="Banfield J.F."/>
        </authorList>
    </citation>
    <scope>NUCLEOTIDE SEQUENCE [LARGE SCALE GENOMIC DNA]</scope>
</reference>
<proteinExistence type="predicted"/>
<evidence type="ECO:0000313" key="1">
    <source>
        <dbReference type="EMBL" id="PIV46752.1"/>
    </source>
</evidence>
<sequence length="115" mass="12630">MYPAFPYVRCGNPRVIVVSPGAGQSSGLLAQGKVNVSSYLNSLTVQGLIYAGGEAKFSSLNNPTEIHGGLVGRKLTFSSLWNSFDIYLDPEMIVNTFHNAQYSPTITIDHWEENY</sequence>
<name>A0A2M7DD11_9BACT</name>
<evidence type="ECO:0000313" key="2">
    <source>
        <dbReference type="Proteomes" id="UP000229030"/>
    </source>
</evidence>
<dbReference type="AlphaFoldDB" id="A0A2M7DD11"/>
<gene>
    <name evidence="1" type="ORF">COS21_03590</name>
</gene>
<organism evidence="1 2">
    <name type="scientific">bacterium (Candidatus Gribaldobacteria) CG02_land_8_20_14_3_00_41_15</name>
    <dbReference type="NCBI Taxonomy" id="2014270"/>
    <lineage>
        <taxon>Bacteria</taxon>
        <taxon>Candidatus Gribaldobacteria</taxon>
    </lineage>
</organism>